<protein>
    <submittedName>
        <fullName evidence="1">DUF342 domain-containing protein</fullName>
    </submittedName>
</protein>
<comment type="caution">
    <text evidence="1">The sequence shown here is derived from an EMBL/GenBank/DDBJ whole genome shotgun (WGS) entry which is preliminary data.</text>
</comment>
<organism evidence="1 2">
    <name type="scientific">Candidatus Syntrophosphaera thermopropionivorans</name>
    <dbReference type="NCBI Taxonomy" id="2593015"/>
    <lineage>
        <taxon>Bacteria</taxon>
        <taxon>Pseudomonadati</taxon>
        <taxon>Candidatus Cloacimonadota</taxon>
        <taxon>Candidatus Cloacimonadia</taxon>
        <taxon>Candidatus Cloacimonadales</taxon>
        <taxon>Candidatus Cloacimonadaceae</taxon>
        <taxon>Candidatus Syntrophosphaera</taxon>
    </lineage>
</organism>
<sequence>MSKILTNPDGNIKLELKDDKLSAWLTIKKDNKLIDEKDILDLLERAGIKNGFEEAQRYMRKHSMEKDFDIPFPIAMCSRVQGETKLNYYFNLNQAKQRQREIHLDDLPNLTRIEEGTVIADYNNDIFDRQGSIYDIYGEMLPDEELDLQAAQQIAGENVTFDINRQQYLAKCAGIPRVDEEGRISIIDKVILKEGISYPAEIIRAPISLEVVGDIIGAQIAVAGKLIIQGDVVDSRISCQDNIQVQGDIKNCEIPGLEIKGDVHCKKIICSKVLCYGELTFTELIKDSEIIANNGISGPSGWLQGGHTESGGNIELQNLGDPEGKLTEVEISISPWHKAALMKLTRKMIQLKKNPLANAAEIEILNERIAACEAELDNALNEFLQRPPEDKLRIRVTQDVFPPVNLRILKNEYLIKDKKPSLEIIEID</sequence>
<evidence type="ECO:0000313" key="1">
    <source>
        <dbReference type="EMBL" id="TDF72519.1"/>
    </source>
</evidence>
<evidence type="ECO:0000313" key="2">
    <source>
        <dbReference type="Proteomes" id="UP000294588"/>
    </source>
</evidence>
<proteinExistence type="predicted"/>
<reference evidence="1" key="1">
    <citation type="submission" date="2019-03" db="EMBL/GenBank/DDBJ databases">
        <title>Candidatus Syntrophosphaera thermopropionivorans: a novel player in syntrophic propionate oxidation during anaerobic digestion.</title>
        <authorList>
            <person name="Dyksma S."/>
        </authorList>
    </citation>
    <scope>NUCLEOTIDE SEQUENCE</scope>
    <source>
        <strain evidence="1">W5</strain>
    </source>
</reference>
<accession>A0AC61QHR9</accession>
<gene>
    <name evidence="1" type="ORF">E0946_06625</name>
</gene>
<dbReference type="EMBL" id="SMOG01000029">
    <property type="protein sequence ID" value="TDF72519.1"/>
    <property type="molecule type" value="Genomic_DNA"/>
</dbReference>
<name>A0AC61QHR9_9BACT</name>
<keyword evidence="2" id="KW-1185">Reference proteome</keyword>
<dbReference type="Proteomes" id="UP000294588">
    <property type="component" value="Unassembled WGS sequence"/>
</dbReference>